<comment type="caution">
    <text evidence="1">The sequence shown here is derived from an EMBL/GenBank/DDBJ whole genome shotgun (WGS) entry which is preliminary data.</text>
</comment>
<name>A0A9N9I0U2_9GLOM</name>
<protein>
    <submittedName>
        <fullName evidence="1">7310_t:CDS:1</fullName>
    </submittedName>
</protein>
<proteinExistence type="predicted"/>
<feature type="non-terminal residue" evidence="1">
    <location>
        <position position="225"/>
    </location>
</feature>
<organism evidence="1 2">
    <name type="scientific">Racocetra fulgida</name>
    <dbReference type="NCBI Taxonomy" id="60492"/>
    <lineage>
        <taxon>Eukaryota</taxon>
        <taxon>Fungi</taxon>
        <taxon>Fungi incertae sedis</taxon>
        <taxon>Mucoromycota</taxon>
        <taxon>Glomeromycotina</taxon>
        <taxon>Glomeromycetes</taxon>
        <taxon>Diversisporales</taxon>
        <taxon>Gigasporaceae</taxon>
        <taxon>Racocetra</taxon>
    </lineage>
</organism>
<keyword evidence="2" id="KW-1185">Reference proteome</keyword>
<dbReference type="EMBL" id="CAJVPZ010023307">
    <property type="protein sequence ID" value="CAG8715019.1"/>
    <property type="molecule type" value="Genomic_DNA"/>
</dbReference>
<evidence type="ECO:0000313" key="1">
    <source>
        <dbReference type="EMBL" id="CAG8715019.1"/>
    </source>
</evidence>
<accession>A0A9N9I0U2</accession>
<dbReference type="AlphaFoldDB" id="A0A9N9I0U2"/>
<reference evidence="1" key="1">
    <citation type="submission" date="2021-06" db="EMBL/GenBank/DDBJ databases">
        <authorList>
            <person name="Kallberg Y."/>
            <person name="Tangrot J."/>
            <person name="Rosling A."/>
        </authorList>
    </citation>
    <scope>NUCLEOTIDE SEQUENCE</scope>
    <source>
        <strain evidence="1">IN212</strain>
    </source>
</reference>
<evidence type="ECO:0000313" key="2">
    <source>
        <dbReference type="Proteomes" id="UP000789396"/>
    </source>
</evidence>
<dbReference type="Proteomes" id="UP000789396">
    <property type="component" value="Unassembled WGS sequence"/>
</dbReference>
<dbReference type="OrthoDB" id="2421696at2759"/>
<gene>
    <name evidence="1" type="ORF">RFULGI_LOCUS11095</name>
</gene>
<sequence>MSKDLTKLFFHDEDKDDIDGFLFDYERYAKSKSWDEETQSVGSKTNKDKDTVLKNIKQVEKETVQGYASRFEAYMDSLNNTVRNYEKCDWFLNSLLEAYRSKVEAFCPSNYAKAKDCTLQIESFQKNREFNYKRRALTMGEEKPSVNADIDNMTAVFEALTINQVKQETSDERRIDRIESDISEIVKTVRQLAENHMDQIVLTMRTPGVINSERSEEPKDVKDNP</sequence>